<feature type="non-terminal residue" evidence="1">
    <location>
        <position position="1"/>
    </location>
</feature>
<protein>
    <submittedName>
        <fullName evidence="1">Uncharacterized protein</fullName>
    </submittedName>
</protein>
<dbReference type="AlphaFoldDB" id="X0W774"/>
<comment type="caution">
    <text evidence="1">The sequence shown here is derived from an EMBL/GenBank/DDBJ whole genome shotgun (WGS) entry which is preliminary data.</text>
</comment>
<organism evidence="1">
    <name type="scientific">marine sediment metagenome</name>
    <dbReference type="NCBI Taxonomy" id="412755"/>
    <lineage>
        <taxon>unclassified sequences</taxon>
        <taxon>metagenomes</taxon>
        <taxon>ecological metagenomes</taxon>
    </lineage>
</organism>
<sequence length="108" mass="12019">NSNITGDQVVGGFVLRTITYDHDPQWYLELMRVAISCLPTNPEKLICKNNVNEAMTYQALKGNLDHGFTVTDVTENVVNDGSYLYWCDTQAVGANTQGTAYLTIEELI</sequence>
<gene>
    <name evidence="1" type="ORF">S01H1_51934</name>
</gene>
<name>X0W774_9ZZZZ</name>
<accession>X0W774</accession>
<proteinExistence type="predicted"/>
<reference evidence="1" key="1">
    <citation type="journal article" date="2014" name="Front. Microbiol.">
        <title>High frequency of phylogenetically diverse reductive dehalogenase-homologous genes in deep subseafloor sedimentary metagenomes.</title>
        <authorList>
            <person name="Kawai M."/>
            <person name="Futagami T."/>
            <person name="Toyoda A."/>
            <person name="Takaki Y."/>
            <person name="Nishi S."/>
            <person name="Hori S."/>
            <person name="Arai W."/>
            <person name="Tsubouchi T."/>
            <person name="Morono Y."/>
            <person name="Uchiyama I."/>
            <person name="Ito T."/>
            <person name="Fujiyama A."/>
            <person name="Inagaki F."/>
            <person name="Takami H."/>
        </authorList>
    </citation>
    <scope>NUCLEOTIDE SEQUENCE</scope>
    <source>
        <strain evidence="1">Expedition CK06-06</strain>
    </source>
</reference>
<dbReference type="EMBL" id="BARS01033548">
    <property type="protein sequence ID" value="GAG26794.1"/>
    <property type="molecule type" value="Genomic_DNA"/>
</dbReference>
<evidence type="ECO:0000313" key="1">
    <source>
        <dbReference type="EMBL" id="GAG26794.1"/>
    </source>
</evidence>